<sequence length="90" mass="10046">MIEIKDYTLKSEILKSLGHPIRLAIAALLLKRGSVNVTTIHTTLDLPQSTVSLHLNRLKSGGVVKGTRHGLEIYYELADQHVRDTLNVFL</sequence>
<organism evidence="5 6">
    <name type="scientific">Ectobacillus ponti</name>
    <dbReference type="NCBI Taxonomy" id="2961894"/>
    <lineage>
        <taxon>Bacteria</taxon>
        <taxon>Bacillati</taxon>
        <taxon>Bacillota</taxon>
        <taxon>Bacilli</taxon>
        <taxon>Bacillales</taxon>
        <taxon>Bacillaceae</taxon>
        <taxon>Ectobacillus</taxon>
    </lineage>
</organism>
<evidence type="ECO:0000313" key="6">
    <source>
        <dbReference type="Proteomes" id="UP001156102"/>
    </source>
</evidence>
<dbReference type="GO" id="GO:0003700">
    <property type="term" value="F:DNA-binding transcription factor activity"/>
    <property type="evidence" value="ECO:0007669"/>
    <property type="project" value="InterPro"/>
</dbReference>
<keyword evidence="1" id="KW-0805">Transcription regulation</keyword>
<reference evidence="5" key="1">
    <citation type="submission" date="2022-07" db="EMBL/GenBank/DDBJ databases">
        <authorList>
            <person name="Li W.-J."/>
            <person name="Deng Q.-Q."/>
        </authorList>
    </citation>
    <scope>NUCLEOTIDE SEQUENCE</scope>
    <source>
        <strain evidence="5">SYSU M60031</strain>
    </source>
</reference>
<evidence type="ECO:0000256" key="1">
    <source>
        <dbReference type="ARBA" id="ARBA00023015"/>
    </source>
</evidence>
<evidence type="ECO:0000256" key="3">
    <source>
        <dbReference type="ARBA" id="ARBA00023163"/>
    </source>
</evidence>
<dbReference type="Proteomes" id="UP001156102">
    <property type="component" value="Unassembled WGS sequence"/>
</dbReference>
<dbReference type="GO" id="GO:0003677">
    <property type="term" value="F:DNA binding"/>
    <property type="evidence" value="ECO:0007669"/>
    <property type="project" value="UniProtKB-KW"/>
</dbReference>
<dbReference type="CDD" id="cd00090">
    <property type="entry name" value="HTH_ARSR"/>
    <property type="match status" value="1"/>
</dbReference>
<dbReference type="SUPFAM" id="SSF46785">
    <property type="entry name" value="Winged helix' DNA-binding domain"/>
    <property type="match status" value="1"/>
</dbReference>
<dbReference type="PRINTS" id="PR00778">
    <property type="entry name" value="HTHARSR"/>
</dbReference>
<comment type="caution">
    <text evidence="5">The sequence shown here is derived from an EMBL/GenBank/DDBJ whole genome shotgun (WGS) entry which is preliminary data.</text>
</comment>
<evidence type="ECO:0000313" key="5">
    <source>
        <dbReference type="EMBL" id="MCP8967809.1"/>
    </source>
</evidence>
<accession>A0AA42BPU2</accession>
<dbReference type="AlphaFoldDB" id="A0AA42BPU2"/>
<evidence type="ECO:0000259" key="4">
    <source>
        <dbReference type="PROSITE" id="PS50987"/>
    </source>
</evidence>
<dbReference type="InterPro" id="IPR051011">
    <property type="entry name" value="Metal_resp_trans_reg"/>
</dbReference>
<dbReference type="InterPro" id="IPR036390">
    <property type="entry name" value="WH_DNA-bd_sf"/>
</dbReference>
<dbReference type="SMART" id="SM00418">
    <property type="entry name" value="HTH_ARSR"/>
    <property type="match status" value="1"/>
</dbReference>
<dbReference type="InterPro" id="IPR036388">
    <property type="entry name" value="WH-like_DNA-bd_sf"/>
</dbReference>
<dbReference type="InterPro" id="IPR001845">
    <property type="entry name" value="HTH_ArsR_DNA-bd_dom"/>
</dbReference>
<dbReference type="Gene3D" id="1.10.10.10">
    <property type="entry name" value="Winged helix-like DNA-binding domain superfamily/Winged helix DNA-binding domain"/>
    <property type="match status" value="1"/>
</dbReference>
<protein>
    <submittedName>
        <fullName evidence="5">Metalloregulator ArsR/SmtB family transcription factor</fullName>
    </submittedName>
</protein>
<name>A0AA42BPU2_9BACI</name>
<dbReference type="Pfam" id="PF12840">
    <property type="entry name" value="HTH_20"/>
    <property type="match status" value="1"/>
</dbReference>
<dbReference type="PROSITE" id="PS50987">
    <property type="entry name" value="HTH_ARSR_2"/>
    <property type="match status" value="1"/>
</dbReference>
<dbReference type="EMBL" id="JANCLT010000002">
    <property type="protein sequence ID" value="MCP8967809.1"/>
    <property type="molecule type" value="Genomic_DNA"/>
</dbReference>
<dbReference type="InterPro" id="IPR011991">
    <property type="entry name" value="ArsR-like_HTH"/>
</dbReference>
<evidence type="ECO:0000256" key="2">
    <source>
        <dbReference type="ARBA" id="ARBA00023125"/>
    </source>
</evidence>
<keyword evidence="6" id="KW-1185">Reference proteome</keyword>
<proteinExistence type="predicted"/>
<dbReference type="PANTHER" id="PTHR43132:SF2">
    <property type="entry name" value="ARSENICAL RESISTANCE OPERON REPRESSOR ARSR-RELATED"/>
    <property type="match status" value="1"/>
</dbReference>
<gene>
    <name evidence="5" type="ORF">NK662_04560</name>
</gene>
<keyword evidence="3" id="KW-0804">Transcription</keyword>
<dbReference type="RefSeq" id="WP_254757723.1">
    <property type="nucleotide sequence ID" value="NZ_JANCLT010000002.1"/>
</dbReference>
<feature type="domain" description="HTH arsR-type" evidence="4">
    <location>
        <begin position="2"/>
        <end position="90"/>
    </location>
</feature>
<dbReference type="NCBIfam" id="NF033788">
    <property type="entry name" value="HTH_metalloreg"/>
    <property type="match status" value="1"/>
</dbReference>
<dbReference type="PANTHER" id="PTHR43132">
    <property type="entry name" value="ARSENICAL RESISTANCE OPERON REPRESSOR ARSR-RELATED"/>
    <property type="match status" value="1"/>
</dbReference>
<keyword evidence="2" id="KW-0238">DNA-binding</keyword>